<dbReference type="HOGENOM" id="CLU_021969_0_0_1"/>
<evidence type="ECO:0000256" key="1">
    <source>
        <dbReference type="SAM" id="MobiDB-lite"/>
    </source>
</evidence>
<feature type="compositionally biased region" description="Basic and acidic residues" evidence="1">
    <location>
        <begin position="566"/>
        <end position="582"/>
    </location>
</feature>
<evidence type="ECO:0000259" key="2">
    <source>
        <dbReference type="Pfam" id="PF02437"/>
    </source>
</evidence>
<keyword evidence="4" id="KW-1185">Reference proteome</keyword>
<feature type="region of interest" description="Disordered" evidence="1">
    <location>
        <begin position="427"/>
        <end position="467"/>
    </location>
</feature>
<reference evidence="4" key="1">
    <citation type="submission" date="2011-08" db="EMBL/GenBank/DDBJ databases">
        <title>The draft genome of Latimeria chalumnae.</title>
        <authorList>
            <person name="Di Palma F."/>
            <person name="Alfoldi J."/>
            <person name="Johnson J."/>
            <person name="Berlin A."/>
            <person name="Gnerre S."/>
            <person name="Jaffe D."/>
            <person name="MacCallum I."/>
            <person name="Young S."/>
            <person name="Walker B.J."/>
            <person name="Lander E."/>
            <person name="Lindblad-Toh K."/>
        </authorList>
    </citation>
    <scope>NUCLEOTIDE SEQUENCE [LARGE SCALE GENOMIC DNA]</scope>
    <source>
        <strain evidence="4">Wild caught</strain>
    </source>
</reference>
<feature type="region of interest" description="Disordered" evidence="1">
    <location>
        <begin position="242"/>
        <end position="271"/>
    </location>
</feature>
<feature type="region of interest" description="Disordered" evidence="1">
    <location>
        <begin position="343"/>
        <end position="377"/>
    </location>
</feature>
<feature type="compositionally biased region" description="Polar residues" evidence="1">
    <location>
        <begin position="261"/>
        <end position="271"/>
    </location>
</feature>
<dbReference type="Pfam" id="PF02437">
    <property type="entry name" value="Ski_Sno_DHD"/>
    <property type="match status" value="1"/>
</dbReference>
<dbReference type="InterPro" id="IPR037000">
    <property type="entry name" value="Ski_DNA-bd_sf"/>
</dbReference>
<feature type="compositionally biased region" description="Polar residues" evidence="1">
    <location>
        <begin position="432"/>
        <end position="448"/>
    </location>
</feature>
<dbReference type="Proteomes" id="UP000008672">
    <property type="component" value="Unassembled WGS sequence"/>
</dbReference>
<feature type="compositionally biased region" description="Low complexity" evidence="1">
    <location>
        <begin position="300"/>
        <end position="331"/>
    </location>
</feature>
<feature type="region of interest" description="Disordered" evidence="1">
    <location>
        <begin position="285"/>
        <end position="331"/>
    </location>
</feature>
<organism evidence="3 4">
    <name type="scientific">Latimeria chalumnae</name>
    <name type="common">Coelacanth</name>
    <dbReference type="NCBI Taxonomy" id="7897"/>
    <lineage>
        <taxon>Eukaryota</taxon>
        <taxon>Metazoa</taxon>
        <taxon>Chordata</taxon>
        <taxon>Craniata</taxon>
        <taxon>Vertebrata</taxon>
        <taxon>Euteleostomi</taxon>
        <taxon>Coelacanthiformes</taxon>
        <taxon>Coelacanthidae</taxon>
        <taxon>Latimeria</taxon>
    </lineage>
</organism>
<dbReference type="SUPFAM" id="SSF46955">
    <property type="entry name" value="Putative DNA-binding domain"/>
    <property type="match status" value="1"/>
</dbReference>
<accession>H3A2A8</accession>
<feature type="compositionally biased region" description="Polar residues" evidence="1">
    <location>
        <begin position="526"/>
        <end position="536"/>
    </location>
</feature>
<dbReference type="InterPro" id="IPR052119">
    <property type="entry name" value="ElonginBC-PRC2_ViralRestrict"/>
</dbReference>
<dbReference type="AlphaFoldDB" id="H3A2A8"/>
<feature type="compositionally biased region" description="Polar residues" evidence="1">
    <location>
        <begin position="366"/>
        <end position="377"/>
    </location>
</feature>
<dbReference type="Ensembl" id="ENSLACT00000003813.1">
    <property type="protein sequence ID" value="ENSLACP00000003779.1"/>
    <property type="gene ID" value="ENSLACG00000003367.1"/>
</dbReference>
<feature type="domain" description="SKI/SNO/DAC" evidence="2">
    <location>
        <begin position="8"/>
        <end position="96"/>
    </location>
</feature>
<sequence length="674" mass="73947">AEDCQTGYQEIEGINLGYLKINGRQMFALAQVLSDLLKDIPRTTVSKKMEVLKIKSRRCDLKELRTLKAINSVPVRAVKCSLISKEDLEALYTSCKTLSPRKKRKKRKCKNVCRKDLVKDTKVNVCGKGQLFHSKLAQDYEKSSDPTAVLLTDPISRTFKNYEKVGKGRNCFNLEEKEIFPGLLTTYPRNLLHSAIAISGVGHSVHQNHFKGKNCHSANVKAEDGFLEKDNSSLCSRGLKRAGRKGRSCGLNGFKKAHGHQGTSTGYSSDSDCSLDFEKDSDFGTSLSTSTDSSDDENLEGGSVFSSASSSSEEGSSSESDSSSLCSGDSVQSTRYRQAALSSLTPKFQSPKDTHFQEKSAPPGQYPTTTPNGVSQIMKTDPNLLMVSQHQRTTTLKVTVIKTEKKQTRECSPKTAQSKADLAFSDCAKQGASPNSPEGDSQSPQQKAPPSDPGRSGLQDCASDTSRASIQLQARDISESGHICIARDPQRDQVEPRRDHFDRLIRKSKDEKGLRGGVAKVAKNRLGSTALKSSTPRRAKNDPALSNKAFKANELERNLKRRRVSRSSEAEKQQRSSKESSKRCKRRNAKRGNTNCKGAVNAVLTPAKNSFSLMANFPCPPSLILGLDGDLYPAYSFSAKKALSFQQAHPFSKWQLGGNVIPVPPSLKFRGYKL</sequence>
<dbReference type="GeneTree" id="ENSGT00940000153451"/>
<dbReference type="EMBL" id="AFYH01230559">
    <property type="status" value="NOT_ANNOTATED_CDS"/>
    <property type="molecule type" value="Genomic_DNA"/>
</dbReference>
<reference evidence="3" key="2">
    <citation type="submission" date="2025-08" db="UniProtKB">
        <authorList>
            <consortium name="Ensembl"/>
        </authorList>
    </citation>
    <scope>IDENTIFICATION</scope>
</reference>
<proteinExistence type="predicted"/>
<dbReference type="Pfam" id="PF15223">
    <property type="entry name" value="EPOP"/>
    <property type="match status" value="1"/>
</dbReference>
<dbReference type="InParanoid" id="H3A2A8"/>
<dbReference type="PANTHER" id="PTHR23187:SF4">
    <property type="entry name" value="SKI_DACH DOMAIN-CONTAINING PROTEIN 1"/>
    <property type="match status" value="1"/>
</dbReference>
<reference evidence="3" key="3">
    <citation type="submission" date="2025-09" db="UniProtKB">
        <authorList>
            <consortium name="Ensembl"/>
        </authorList>
    </citation>
    <scope>IDENTIFICATION</scope>
</reference>
<feature type="region of interest" description="Disordered" evidence="1">
    <location>
        <begin position="481"/>
        <end position="594"/>
    </location>
</feature>
<dbReference type="PANTHER" id="PTHR23187">
    <property type="entry name" value="FLJ44216 PROTEIN-RELATED"/>
    <property type="match status" value="1"/>
</dbReference>
<gene>
    <name evidence="3" type="primary">LOC102350412</name>
</gene>
<dbReference type="STRING" id="7897.ENSLACP00000003779"/>
<dbReference type="Gene3D" id="3.10.260.20">
    <property type="entry name" value="Ski"/>
    <property type="match status" value="1"/>
</dbReference>
<dbReference type="Bgee" id="ENSLACG00000003367">
    <property type="expression patterns" value="Expressed in musculature and 2 other cell types or tissues"/>
</dbReference>
<name>H3A2A8_LATCH</name>
<dbReference type="OMA" id="NAIPMPP"/>
<dbReference type="InterPro" id="IPR003380">
    <property type="entry name" value="SKI/SNO/DAC"/>
</dbReference>
<dbReference type="eggNOG" id="ENOG502QSWJ">
    <property type="taxonomic scope" value="Eukaryota"/>
</dbReference>
<dbReference type="InterPro" id="IPR027971">
    <property type="entry name" value="EPOP"/>
</dbReference>
<evidence type="ECO:0000313" key="3">
    <source>
        <dbReference type="Ensembl" id="ENSLACP00000003779.1"/>
    </source>
</evidence>
<dbReference type="InterPro" id="IPR009061">
    <property type="entry name" value="DNA-bd_dom_put_sf"/>
</dbReference>
<protein>
    <recommendedName>
        <fullName evidence="2">SKI/SNO/DAC domain-containing protein</fullName>
    </recommendedName>
</protein>
<feature type="compositionally biased region" description="Basic and acidic residues" evidence="1">
    <location>
        <begin position="488"/>
        <end position="514"/>
    </location>
</feature>
<evidence type="ECO:0000313" key="4">
    <source>
        <dbReference type="Proteomes" id="UP000008672"/>
    </source>
</evidence>